<keyword evidence="3" id="KW-1185">Reference proteome</keyword>
<evidence type="ECO:0000256" key="1">
    <source>
        <dbReference type="SAM" id="SignalP"/>
    </source>
</evidence>
<name>W7QCL5_9ALTE</name>
<evidence type="ECO:0000313" key="3">
    <source>
        <dbReference type="Proteomes" id="UP000019276"/>
    </source>
</evidence>
<dbReference type="STRING" id="1328313.DS2_11778"/>
<dbReference type="PROSITE" id="PS51257">
    <property type="entry name" value="PROKAR_LIPOPROTEIN"/>
    <property type="match status" value="1"/>
</dbReference>
<sequence length="549" mass="62457">MLQIKKNYSLVVILAGLTSVTACSEKTQQTSQLSDSSQSQITAQAYLDANEIYNPESVIPPQCYTDTQGKNNPCYVCHQSYSDGRPNVMNDGALQGTYAFSEVGESNSWQNLFVDRQKQINQIKDGFIANYVNQDNYTPFIESLKSQNWQGIIPEIKNLPAADKAFAKHGIAKDGSHWVAYNYKPFPSTFWPTNGSTGDAMIRLPKIFRELNGQYNETIYLINLALVELAIKGAEQVSIIPVDENSLAVDLDNNGNLTIADKVVKRSHYIGDAKHIELADMLYPQDTEFLHTVRYIGLDESGQLGMSKRMKEVRYMRKYRFRDPISLKSAYYKEVKEKHFENLPLTANAGYKGIGNGFGWALQAFIEDKQGKLRQQTHEELSFCNGCHKTVGTTIDQVFSFARKVDGVDGWGYLDLKKIKDVPNFGQASQVNPSDIDGEYLTYMQRVGGGDEFRQNEEMLDLWFDQNGHPDRKKIASLDNIYQLIMPSKRRALDLNKAYYTIVQEQSYIYGRDATIKPARNVIQQVNPAKVPLDSDYRYQWDIRLDWTN</sequence>
<dbReference type="eggNOG" id="COG2010">
    <property type="taxonomic scope" value="Bacteria"/>
</dbReference>
<dbReference type="PATRIC" id="fig|1328313.3.peg.2408"/>
<dbReference type="AlphaFoldDB" id="W7QCL5"/>
<organism evidence="2 3">
    <name type="scientific">Catenovulum agarivorans DS-2</name>
    <dbReference type="NCBI Taxonomy" id="1328313"/>
    <lineage>
        <taxon>Bacteria</taxon>
        <taxon>Pseudomonadati</taxon>
        <taxon>Pseudomonadota</taxon>
        <taxon>Gammaproteobacteria</taxon>
        <taxon>Alteromonadales</taxon>
        <taxon>Alteromonadaceae</taxon>
        <taxon>Catenovulum</taxon>
    </lineage>
</organism>
<feature type="chain" id="PRO_5004898115" description="Lipoprotein" evidence="1">
    <location>
        <begin position="25"/>
        <end position="549"/>
    </location>
</feature>
<dbReference type="EMBL" id="ARZY01000021">
    <property type="protein sequence ID" value="EWH09646.1"/>
    <property type="molecule type" value="Genomic_DNA"/>
</dbReference>
<protein>
    <recommendedName>
        <fullName evidence="4">Lipoprotein</fullName>
    </recommendedName>
</protein>
<gene>
    <name evidence="2" type="ORF">DS2_11778</name>
</gene>
<dbReference type="RefSeq" id="WP_035014998.1">
    <property type="nucleotide sequence ID" value="NZ_ARZY01000021.1"/>
</dbReference>
<reference evidence="2 3" key="1">
    <citation type="journal article" date="2014" name="Genome Announc.">
        <title>Draft Genome Sequence of the Agar-Degrading Bacterium Catenovulum sp. Strain DS-2, Isolated from Intestines of Haliotis diversicolor.</title>
        <authorList>
            <person name="Shan D."/>
            <person name="Li X."/>
            <person name="Gu Z."/>
            <person name="Wei G."/>
            <person name="Gao Z."/>
            <person name="Shao Z."/>
        </authorList>
    </citation>
    <scope>NUCLEOTIDE SEQUENCE [LARGE SCALE GENOMIC DNA]</scope>
    <source>
        <strain evidence="2 3">DS-2</strain>
    </source>
</reference>
<dbReference type="OrthoDB" id="8692at2"/>
<evidence type="ECO:0000313" key="2">
    <source>
        <dbReference type="EMBL" id="EWH09646.1"/>
    </source>
</evidence>
<feature type="signal peptide" evidence="1">
    <location>
        <begin position="1"/>
        <end position="24"/>
    </location>
</feature>
<comment type="caution">
    <text evidence="2">The sequence shown here is derived from an EMBL/GenBank/DDBJ whole genome shotgun (WGS) entry which is preliminary data.</text>
</comment>
<dbReference type="Proteomes" id="UP000019276">
    <property type="component" value="Unassembled WGS sequence"/>
</dbReference>
<proteinExistence type="predicted"/>
<accession>W7QCL5</accession>
<evidence type="ECO:0008006" key="4">
    <source>
        <dbReference type="Google" id="ProtNLM"/>
    </source>
</evidence>
<keyword evidence="1" id="KW-0732">Signal</keyword>